<dbReference type="Gramene" id="mRNA:HanXRQr2_Chr17g0804901">
    <property type="protein sequence ID" value="mRNA:HanXRQr2_Chr17g0804901"/>
    <property type="gene ID" value="HanXRQr2_Chr17g0804901"/>
</dbReference>
<name>A0A9K3DHR0_HELAN</name>
<dbReference type="EMBL" id="MNCJ02000332">
    <property type="protein sequence ID" value="KAF5755625.1"/>
    <property type="molecule type" value="Genomic_DNA"/>
</dbReference>
<comment type="caution">
    <text evidence="2">The sequence shown here is derived from an EMBL/GenBank/DDBJ whole genome shotgun (WGS) entry which is preliminary data.</text>
</comment>
<reference evidence="2" key="1">
    <citation type="journal article" date="2017" name="Nature">
        <title>The sunflower genome provides insights into oil metabolism, flowering and Asterid evolution.</title>
        <authorList>
            <person name="Badouin H."/>
            <person name="Gouzy J."/>
            <person name="Grassa C.J."/>
            <person name="Murat F."/>
            <person name="Staton S.E."/>
            <person name="Cottret L."/>
            <person name="Lelandais-Briere C."/>
            <person name="Owens G.L."/>
            <person name="Carrere S."/>
            <person name="Mayjonade B."/>
            <person name="Legrand L."/>
            <person name="Gill N."/>
            <person name="Kane N.C."/>
            <person name="Bowers J.E."/>
            <person name="Hubner S."/>
            <person name="Bellec A."/>
            <person name="Berard A."/>
            <person name="Berges H."/>
            <person name="Blanchet N."/>
            <person name="Boniface M.C."/>
            <person name="Brunel D."/>
            <person name="Catrice O."/>
            <person name="Chaidir N."/>
            <person name="Claudel C."/>
            <person name="Donnadieu C."/>
            <person name="Faraut T."/>
            <person name="Fievet G."/>
            <person name="Helmstetter N."/>
            <person name="King M."/>
            <person name="Knapp S.J."/>
            <person name="Lai Z."/>
            <person name="Le Paslier M.C."/>
            <person name="Lippi Y."/>
            <person name="Lorenzon L."/>
            <person name="Mandel J.R."/>
            <person name="Marage G."/>
            <person name="Marchand G."/>
            <person name="Marquand E."/>
            <person name="Bret-Mestries E."/>
            <person name="Morien E."/>
            <person name="Nambeesan S."/>
            <person name="Nguyen T."/>
            <person name="Pegot-Espagnet P."/>
            <person name="Pouilly N."/>
            <person name="Raftis F."/>
            <person name="Sallet E."/>
            <person name="Schiex T."/>
            <person name="Thomas J."/>
            <person name="Vandecasteele C."/>
            <person name="Vares D."/>
            <person name="Vear F."/>
            <person name="Vautrin S."/>
            <person name="Crespi M."/>
            <person name="Mangin B."/>
            <person name="Burke J.M."/>
            <person name="Salse J."/>
            <person name="Munos S."/>
            <person name="Vincourt P."/>
            <person name="Rieseberg L.H."/>
            <person name="Langlade N.B."/>
        </authorList>
    </citation>
    <scope>NUCLEOTIDE SEQUENCE</scope>
    <source>
        <tissue evidence="2">Leaves</tissue>
    </source>
</reference>
<dbReference type="AlphaFoldDB" id="A0A9K3DHR0"/>
<gene>
    <name evidence="2" type="ORF">HanXRQr2_Chr17g0804901</name>
</gene>
<dbReference type="Proteomes" id="UP000215914">
    <property type="component" value="Unassembled WGS sequence"/>
</dbReference>
<reference evidence="2" key="2">
    <citation type="submission" date="2020-06" db="EMBL/GenBank/DDBJ databases">
        <title>Helianthus annuus Genome sequencing and assembly Release 2.</title>
        <authorList>
            <person name="Gouzy J."/>
            <person name="Langlade N."/>
            <person name="Munos S."/>
        </authorList>
    </citation>
    <scope>NUCLEOTIDE SEQUENCE</scope>
    <source>
        <tissue evidence="2">Leaves</tissue>
    </source>
</reference>
<evidence type="ECO:0000313" key="3">
    <source>
        <dbReference type="Proteomes" id="UP000215914"/>
    </source>
</evidence>
<protein>
    <submittedName>
        <fullName evidence="2">Ribonuclease H-like superfamily</fullName>
    </submittedName>
</protein>
<dbReference type="SUPFAM" id="SSF53098">
    <property type="entry name" value="Ribonuclease H-like"/>
    <property type="match status" value="1"/>
</dbReference>
<dbReference type="InterPro" id="IPR007021">
    <property type="entry name" value="DUF659"/>
</dbReference>
<evidence type="ECO:0000313" key="2">
    <source>
        <dbReference type="EMBL" id="KAF5755625.1"/>
    </source>
</evidence>
<keyword evidence="3" id="KW-1185">Reference proteome</keyword>
<proteinExistence type="predicted"/>
<sequence>MLMAKRKNLFWTPCSAHCLDLMLEDIGKIEKVKKTIEKGIFLVGYIYNHSMVLNMMREHTKNAELARCGVTRFATTFLTLQSMQKQKPALRNMFASEQWTSGKWATERKGQRANDIVFTPTFWNNVLLTLKIMGPLVKVLRLVDNEKKPAMGYVYEAMERAKLAIAAALGKDSNEYILVSEIIDKRLVPEKAKQDLIMAELIQWINQEGFFGLESAKRQHGKIARAEWWKKCSL</sequence>
<organism evidence="2 3">
    <name type="scientific">Helianthus annuus</name>
    <name type="common">Common sunflower</name>
    <dbReference type="NCBI Taxonomy" id="4232"/>
    <lineage>
        <taxon>Eukaryota</taxon>
        <taxon>Viridiplantae</taxon>
        <taxon>Streptophyta</taxon>
        <taxon>Embryophyta</taxon>
        <taxon>Tracheophyta</taxon>
        <taxon>Spermatophyta</taxon>
        <taxon>Magnoliopsida</taxon>
        <taxon>eudicotyledons</taxon>
        <taxon>Gunneridae</taxon>
        <taxon>Pentapetalae</taxon>
        <taxon>asterids</taxon>
        <taxon>campanulids</taxon>
        <taxon>Asterales</taxon>
        <taxon>Asteraceae</taxon>
        <taxon>Asteroideae</taxon>
        <taxon>Heliantheae alliance</taxon>
        <taxon>Heliantheae</taxon>
        <taxon>Helianthus</taxon>
    </lineage>
</organism>
<accession>A0A9K3DHR0</accession>
<dbReference type="PANTHER" id="PTHR32166:SF74">
    <property type="entry name" value="OS05G0256350 PROTEIN"/>
    <property type="match status" value="1"/>
</dbReference>
<dbReference type="InterPro" id="IPR012337">
    <property type="entry name" value="RNaseH-like_sf"/>
</dbReference>
<dbReference type="Pfam" id="PF04937">
    <property type="entry name" value="DUF659"/>
    <property type="match status" value="1"/>
</dbReference>
<evidence type="ECO:0000259" key="1">
    <source>
        <dbReference type="Pfam" id="PF04937"/>
    </source>
</evidence>
<dbReference type="PANTHER" id="PTHR32166">
    <property type="entry name" value="OSJNBA0013A04.12 PROTEIN"/>
    <property type="match status" value="1"/>
</dbReference>
<feature type="domain" description="DUF659" evidence="1">
    <location>
        <begin position="1"/>
        <end position="38"/>
    </location>
</feature>